<dbReference type="InterPro" id="IPR017871">
    <property type="entry name" value="ABC_transporter-like_CS"/>
</dbReference>
<keyword evidence="3" id="KW-0067">ATP-binding</keyword>
<dbReference type="PROSITE" id="PS00211">
    <property type="entry name" value="ABC_TRANSPORTER_1"/>
    <property type="match status" value="1"/>
</dbReference>
<gene>
    <name evidence="6" type="ORF">SAMN05216588_103277</name>
</gene>
<dbReference type="GO" id="GO:0005524">
    <property type="term" value="F:ATP binding"/>
    <property type="evidence" value="ECO:0007669"/>
    <property type="project" value="UniProtKB-KW"/>
</dbReference>
<dbReference type="CDD" id="cd03221">
    <property type="entry name" value="ABCF_EF-3"/>
    <property type="match status" value="1"/>
</dbReference>
<dbReference type="InterPro" id="IPR027417">
    <property type="entry name" value="P-loop_NTPase"/>
</dbReference>
<dbReference type="FunFam" id="3.40.50.300:FF:001320">
    <property type="entry name" value="Heme ABC transporter ATP-binding protein"/>
    <property type="match status" value="1"/>
</dbReference>
<feature type="region of interest" description="Disordered" evidence="4">
    <location>
        <begin position="241"/>
        <end position="280"/>
    </location>
</feature>
<dbReference type="SMART" id="SM00382">
    <property type="entry name" value="AAA"/>
    <property type="match status" value="2"/>
</dbReference>
<organism evidence="6 7">
    <name type="scientific">Phytopseudomonas flavescens</name>
    <dbReference type="NCBI Taxonomy" id="29435"/>
    <lineage>
        <taxon>Bacteria</taxon>
        <taxon>Pseudomonadati</taxon>
        <taxon>Pseudomonadota</taxon>
        <taxon>Gammaproteobacteria</taxon>
        <taxon>Pseudomonadales</taxon>
        <taxon>Pseudomonadaceae</taxon>
        <taxon>Phytopseudomonas</taxon>
    </lineage>
</organism>
<evidence type="ECO:0000313" key="6">
    <source>
        <dbReference type="EMBL" id="SDH23441.1"/>
    </source>
</evidence>
<dbReference type="RefSeq" id="WP_084303759.1">
    <property type="nucleotide sequence ID" value="NZ_FNDG01000003.1"/>
</dbReference>
<evidence type="ECO:0000259" key="5">
    <source>
        <dbReference type="PROSITE" id="PS50893"/>
    </source>
</evidence>
<dbReference type="InterPro" id="IPR050611">
    <property type="entry name" value="ABCF"/>
</dbReference>
<dbReference type="SUPFAM" id="SSF52540">
    <property type="entry name" value="P-loop containing nucleoside triphosphate hydrolases"/>
    <property type="match status" value="2"/>
</dbReference>
<feature type="compositionally biased region" description="Basic and acidic residues" evidence="4">
    <location>
        <begin position="241"/>
        <end position="256"/>
    </location>
</feature>
<keyword evidence="2" id="KW-0547">Nucleotide-binding</keyword>
<dbReference type="EMBL" id="FNDG01000003">
    <property type="protein sequence ID" value="SDH23441.1"/>
    <property type="molecule type" value="Genomic_DNA"/>
</dbReference>
<keyword evidence="1" id="KW-0677">Repeat</keyword>
<dbReference type="GO" id="GO:0016887">
    <property type="term" value="F:ATP hydrolysis activity"/>
    <property type="evidence" value="ECO:0007669"/>
    <property type="project" value="InterPro"/>
</dbReference>
<accession>A0A1G8AR19</accession>
<evidence type="ECO:0000256" key="3">
    <source>
        <dbReference type="ARBA" id="ARBA00022840"/>
    </source>
</evidence>
<dbReference type="PANTHER" id="PTHR19211">
    <property type="entry name" value="ATP-BINDING TRANSPORT PROTEIN-RELATED"/>
    <property type="match status" value="1"/>
</dbReference>
<feature type="domain" description="ABC transporter" evidence="5">
    <location>
        <begin position="7"/>
        <end position="239"/>
    </location>
</feature>
<dbReference type="Pfam" id="PF00005">
    <property type="entry name" value="ABC_tran"/>
    <property type="match status" value="2"/>
</dbReference>
<name>A0A1G8AR19_9GAMM</name>
<evidence type="ECO:0000256" key="2">
    <source>
        <dbReference type="ARBA" id="ARBA00022741"/>
    </source>
</evidence>
<dbReference type="InterPro" id="IPR003439">
    <property type="entry name" value="ABC_transporter-like_ATP-bd"/>
</dbReference>
<proteinExistence type="predicted"/>
<dbReference type="Gene3D" id="3.40.50.300">
    <property type="entry name" value="P-loop containing nucleotide triphosphate hydrolases"/>
    <property type="match status" value="2"/>
</dbReference>
<feature type="compositionally biased region" description="Low complexity" evidence="4">
    <location>
        <begin position="257"/>
        <end position="272"/>
    </location>
</feature>
<dbReference type="PROSITE" id="PS50893">
    <property type="entry name" value="ABC_TRANSPORTER_2"/>
    <property type="match status" value="1"/>
</dbReference>
<dbReference type="STRING" id="29435.SAMN05216588_103277"/>
<dbReference type="InterPro" id="IPR003593">
    <property type="entry name" value="AAA+_ATPase"/>
</dbReference>
<dbReference type="Proteomes" id="UP000198606">
    <property type="component" value="Unassembled WGS sequence"/>
</dbReference>
<dbReference type="AlphaFoldDB" id="A0A1G8AR19"/>
<sequence length="537" mass="58916">MTNSPVIALERVSFDFSNGQPLFDELSETFDARHTGLVGRNGTGKSVLGRLLAGLLQPTAGRILRQAQVAYLPQDIELAEGARLVDLTGFAAPYDALCRVTDGRMGEDDIELLEGRWDTAERLCSALHEEGLGHLSLQTPANRLSGGERTRVALLGMFLSGADLLILDEPSNHLDGLSRQRLYRRLQQWPGGLLVISHDRELLDRMQRIVELSPGGLRAYGGNYSVYRDCLLRERQAAQHTLEHARTERKRGERELQAQQQRQQRRTASGARGARDSNQAQILLDRQKSRSEASAGRLQQRLLEARSGLEGAVREAAARVDENLKIELHGSVASLPEGKRVLSLRGVQAPFSGAVLPDIELFGPRRLAITGPNGCGKSSLLAMLAGRLSAVAGECRVEVPLAYLDQQLCCLQAAQSALDHLRRCNPALPEAIARTRLMHLGLDAHRALQPSARLSGGERLKLALAGVIDSEPAAPLLLLDEPDNHIDLDSLLAVEAMLREYRGALILVSHDAAFIEAVAITDRLQWTTQGWQYHRLS</sequence>
<evidence type="ECO:0000256" key="1">
    <source>
        <dbReference type="ARBA" id="ARBA00022737"/>
    </source>
</evidence>
<evidence type="ECO:0000256" key="4">
    <source>
        <dbReference type="SAM" id="MobiDB-lite"/>
    </source>
</evidence>
<reference evidence="6 7" key="1">
    <citation type="submission" date="2016-10" db="EMBL/GenBank/DDBJ databases">
        <authorList>
            <person name="de Groot N.N."/>
        </authorList>
    </citation>
    <scope>NUCLEOTIDE SEQUENCE [LARGE SCALE GENOMIC DNA]</scope>
    <source>
        <strain evidence="6 7">LMG 18387</strain>
    </source>
</reference>
<dbReference type="PANTHER" id="PTHR19211:SF6">
    <property type="entry name" value="BLL7188 PROTEIN"/>
    <property type="match status" value="1"/>
</dbReference>
<protein>
    <submittedName>
        <fullName evidence="6">ATPase components of ABC transporters with duplicated ATPase domains</fullName>
    </submittedName>
</protein>
<evidence type="ECO:0000313" key="7">
    <source>
        <dbReference type="Proteomes" id="UP000198606"/>
    </source>
</evidence>